<gene>
    <name evidence="2" type="ORF">BLAHAN_04723</name>
</gene>
<name>C9L5R7_BLAHA</name>
<reference evidence="2" key="1">
    <citation type="submission" date="2009-09" db="EMBL/GenBank/DDBJ databases">
        <authorList>
            <person name="Weinstock G."/>
            <person name="Sodergren E."/>
            <person name="Clifton S."/>
            <person name="Fulton L."/>
            <person name="Fulton B."/>
            <person name="Courtney L."/>
            <person name="Fronick C."/>
            <person name="Harrison M."/>
            <person name="Strong C."/>
            <person name="Farmer C."/>
            <person name="Delahaunty K."/>
            <person name="Markovic C."/>
            <person name="Hall O."/>
            <person name="Minx P."/>
            <person name="Tomlinson C."/>
            <person name="Mitreva M."/>
            <person name="Nelson J."/>
            <person name="Hou S."/>
            <person name="Wollam A."/>
            <person name="Pepin K.H."/>
            <person name="Johnson M."/>
            <person name="Bhonagiri V."/>
            <person name="Nash W.E."/>
            <person name="Warren W."/>
            <person name="Chinwalla A."/>
            <person name="Mardis E.R."/>
            <person name="Wilson R.K."/>
        </authorList>
    </citation>
    <scope>NUCLEOTIDE SEQUENCE [LARGE SCALE GENOMIC DNA]</scope>
    <source>
        <strain evidence="2">DSM 20583</strain>
    </source>
</reference>
<dbReference type="Proteomes" id="UP000003755">
    <property type="component" value="Unassembled WGS sequence"/>
</dbReference>
<evidence type="ECO:0000256" key="1">
    <source>
        <dbReference type="SAM" id="Phobius"/>
    </source>
</evidence>
<comment type="caution">
    <text evidence="2">The sequence shown here is derived from an EMBL/GenBank/DDBJ whole genome shotgun (WGS) entry which is preliminary data.</text>
</comment>
<dbReference type="EMBL" id="ABYU02000011">
    <property type="protein sequence ID" value="EEX22498.1"/>
    <property type="molecule type" value="Genomic_DNA"/>
</dbReference>
<evidence type="ECO:0000313" key="3">
    <source>
        <dbReference type="Proteomes" id="UP000003755"/>
    </source>
</evidence>
<organism evidence="2 3">
    <name type="scientific">Blautia hansenii DSM 20583</name>
    <dbReference type="NCBI Taxonomy" id="537007"/>
    <lineage>
        <taxon>Bacteria</taxon>
        <taxon>Bacillati</taxon>
        <taxon>Bacillota</taxon>
        <taxon>Clostridia</taxon>
        <taxon>Lachnospirales</taxon>
        <taxon>Lachnospiraceae</taxon>
        <taxon>Blautia</taxon>
    </lineage>
</organism>
<dbReference type="HOGENOM" id="CLU_3059031_0_0_9"/>
<protein>
    <submittedName>
        <fullName evidence="2">Uncharacterized protein</fullName>
    </submittedName>
</protein>
<keyword evidence="1" id="KW-0472">Membrane</keyword>
<feature type="transmembrane region" description="Helical" evidence="1">
    <location>
        <begin position="12"/>
        <end position="33"/>
    </location>
</feature>
<sequence>MVKGPMENKSFFIFASHFLISIFIRFTIITSFLKKIIILFFSFPANVRIRKED</sequence>
<proteinExistence type="predicted"/>
<evidence type="ECO:0000313" key="2">
    <source>
        <dbReference type="EMBL" id="EEX22498.1"/>
    </source>
</evidence>
<keyword evidence="1" id="KW-1133">Transmembrane helix</keyword>
<accession>C9L5R7</accession>
<keyword evidence="1" id="KW-0812">Transmembrane</keyword>
<dbReference type="AlphaFoldDB" id="C9L5R7"/>
<keyword evidence="3" id="KW-1185">Reference proteome</keyword>